<sequence length="119" mass="13928">MKNYFSGPFSDLLNEFVQFKRNTGFKYEKESHYLKQFSEFTLSQGITDPVLSKNLAEAWCNKKPFENQRNCTEQRISCLRQFALYLGSLGYCFLQVLFAESCKLKIQNVALWKIHSFAS</sequence>
<dbReference type="EMBL" id="LKEU01000049">
    <property type="protein sequence ID" value="OFV69073.1"/>
    <property type="molecule type" value="Genomic_DNA"/>
</dbReference>
<comment type="caution">
    <text evidence="1">The sequence shown here is derived from an EMBL/GenBank/DDBJ whole genome shotgun (WGS) entry which is preliminary data.</text>
</comment>
<evidence type="ECO:0000313" key="2">
    <source>
        <dbReference type="Proteomes" id="UP000176244"/>
    </source>
</evidence>
<dbReference type="STRING" id="52694.ACWI_34690"/>
<dbReference type="Proteomes" id="UP000176244">
    <property type="component" value="Unassembled WGS sequence"/>
</dbReference>
<organism evidence="1 2">
    <name type="scientific">Acetobacterium wieringae</name>
    <dbReference type="NCBI Taxonomy" id="52694"/>
    <lineage>
        <taxon>Bacteria</taxon>
        <taxon>Bacillati</taxon>
        <taxon>Bacillota</taxon>
        <taxon>Clostridia</taxon>
        <taxon>Eubacteriales</taxon>
        <taxon>Eubacteriaceae</taxon>
        <taxon>Acetobacterium</taxon>
    </lineage>
</organism>
<evidence type="ECO:0008006" key="3">
    <source>
        <dbReference type="Google" id="ProtNLM"/>
    </source>
</evidence>
<dbReference type="AlphaFoldDB" id="A0A1F2PCV1"/>
<protein>
    <recommendedName>
        <fullName evidence="3">Core-binding (CB) domain-containing protein</fullName>
    </recommendedName>
</protein>
<dbReference type="RefSeq" id="WP_070372706.1">
    <property type="nucleotide sequence ID" value="NZ_LKEU01000049.1"/>
</dbReference>
<name>A0A1F2PCV1_9FIRM</name>
<evidence type="ECO:0000313" key="1">
    <source>
        <dbReference type="EMBL" id="OFV69073.1"/>
    </source>
</evidence>
<accession>A0A1F2PCV1</accession>
<proteinExistence type="predicted"/>
<gene>
    <name evidence="1" type="ORF">ACWI_34690</name>
</gene>
<reference evidence="1 2" key="1">
    <citation type="submission" date="2015-09" db="EMBL/GenBank/DDBJ databases">
        <title>Genome sequence of Acetobacterium wieringae DSM 1911.</title>
        <authorList>
            <person name="Poehlein A."/>
            <person name="Bengelsdorf F.R."/>
            <person name="Schiel-Bengelsdorf B."/>
            <person name="Duerre P."/>
            <person name="Daniel R."/>
        </authorList>
    </citation>
    <scope>NUCLEOTIDE SEQUENCE [LARGE SCALE GENOMIC DNA]</scope>
    <source>
        <strain evidence="1 2">DSM 1911</strain>
    </source>
</reference>